<dbReference type="PANTHER" id="PTHR30349">
    <property type="entry name" value="PHAGE INTEGRASE-RELATED"/>
    <property type="match status" value="1"/>
</dbReference>
<feature type="domain" description="Tyr recombinase" evidence="3">
    <location>
        <begin position="46"/>
        <end position="254"/>
    </location>
</feature>
<name>A0A383A1U2_9ZZZZ</name>
<dbReference type="EMBL" id="UINC01188545">
    <property type="protein sequence ID" value="SVE01817.1"/>
    <property type="molecule type" value="Genomic_DNA"/>
</dbReference>
<evidence type="ECO:0000259" key="3">
    <source>
        <dbReference type="PROSITE" id="PS51898"/>
    </source>
</evidence>
<protein>
    <recommendedName>
        <fullName evidence="3">Tyr recombinase domain-containing protein</fullName>
    </recommendedName>
</protein>
<dbReference type="PROSITE" id="PS51898">
    <property type="entry name" value="TYR_RECOMBINASE"/>
    <property type="match status" value="1"/>
</dbReference>
<dbReference type="SUPFAM" id="SSF56349">
    <property type="entry name" value="DNA breaking-rejoining enzymes"/>
    <property type="match status" value="1"/>
</dbReference>
<dbReference type="AlphaFoldDB" id="A0A383A1U2"/>
<keyword evidence="1" id="KW-0238">DNA-binding</keyword>
<accession>A0A383A1U2</accession>
<dbReference type="Gene3D" id="1.10.443.10">
    <property type="entry name" value="Intergrase catalytic core"/>
    <property type="match status" value="1"/>
</dbReference>
<gene>
    <name evidence="4" type="ORF">METZ01_LOCUS454671</name>
</gene>
<evidence type="ECO:0000256" key="2">
    <source>
        <dbReference type="ARBA" id="ARBA00023172"/>
    </source>
</evidence>
<dbReference type="InterPro" id="IPR013762">
    <property type="entry name" value="Integrase-like_cat_sf"/>
</dbReference>
<sequence>DTISDTTVNKHLTHLSSFLDWSKRHGYANLNPFLGLKIKKSVSAREERDKFTEKELKQIFFRHTYLDQTNIGNKKHAYYWIPLISLFTGMRLNETCSLYIDNVREISGNHREKRWCFDILEEPERPQKKLKNLASRRIVPIHDSLLELGLIEFIELLKTKRFPNNTWKEKRLFEELPYSEGIFSRNVSRWWNSRFLPKLGLKTSKKNFHSLRHTVSDHLKQKGIEPHFINELLGHSQGNIDLDRYGNGYNPDIL</sequence>
<dbReference type="GO" id="GO:0006310">
    <property type="term" value="P:DNA recombination"/>
    <property type="evidence" value="ECO:0007669"/>
    <property type="project" value="UniProtKB-KW"/>
</dbReference>
<feature type="non-terminal residue" evidence="4">
    <location>
        <position position="254"/>
    </location>
</feature>
<dbReference type="InterPro" id="IPR011010">
    <property type="entry name" value="DNA_brk_join_enz"/>
</dbReference>
<dbReference type="PANTHER" id="PTHR30349:SF41">
    <property type="entry name" value="INTEGRASE_RECOMBINASE PROTEIN MJ0367-RELATED"/>
    <property type="match status" value="1"/>
</dbReference>
<evidence type="ECO:0000256" key="1">
    <source>
        <dbReference type="ARBA" id="ARBA00023125"/>
    </source>
</evidence>
<proteinExistence type="predicted"/>
<evidence type="ECO:0000313" key="4">
    <source>
        <dbReference type="EMBL" id="SVE01817.1"/>
    </source>
</evidence>
<reference evidence="4" key="1">
    <citation type="submission" date="2018-05" db="EMBL/GenBank/DDBJ databases">
        <authorList>
            <person name="Lanie J.A."/>
            <person name="Ng W.-L."/>
            <person name="Kazmierczak K.M."/>
            <person name="Andrzejewski T.M."/>
            <person name="Davidsen T.M."/>
            <person name="Wayne K.J."/>
            <person name="Tettelin H."/>
            <person name="Glass J.I."/>
            <person name="Rusch D."/>
            <person name="Podicherti R."/>
            <person name="Tsui H.-C.T."/>
            <person name="Winkler M.E."/>
        </authorList>
    </citation>
    <scope>NUCLEOTIDE SEQUENCE</scope>
</reference>
<dbReference type="InterPro" id="IPR002104">
    <property type="entry name" value="Integrase_catalytic"/>
</dbReference>
<feature type="non-terminal residue" evidence="4">
    <location>
        <position position="1"/>
    </location>
</feature>
<dbReference type="CDD" id="cd01184">
    <property type="entry name" value="INT_C_like_1"/>
    <property type="match status" value="1"/>
</dbReference>
<dbReference type="GO" id="GO:0015074">
    <property type="term" value="P:DNA integration"/>
    <property type="evidence" value="ECO:0007669"/>
    <property type="project" value="InterPro"/>
</dbReference>
<keyword evidence="2" id="KW-0233">DNA recombination</keyword>
<dbReference type="Pfam" id="PF00589">
    <property type="entry name" value="Phage_integrase"/>
    <property type="match status" value="1"/>
</dbReference>
<organism evidence="4">
    <name type="scientific">marine metagenome</name>
    <dbReference type="NCBI Taxonomy" id="408172"/>
    <lineage>
        <taxon>unclassified sequences</taxon>
        <taxon>metagenomes</taxon>
        <taxon>ecological metagenomes</taxon>
    </lineage>
</organism>
<dbReference type="InterPro" id="IPR050090">
    <property type="entry name" value="Tyrosine_recombinase_XerCD"/>
</dbReference>
<dbReference type="GO" id="GO:0003677">
    <property type="term" value="F:DNA binding"/>
    <property type="evidence" value="ECO:0007669"/>
    <property type="project" value="UniProtKB-KW"/>
</dbReference>